<dbReference type="OrthoDB" id="899404at2759"/>
<dbReference type="AlphaFoldDB" id="A0A5A7P3H9"/>
<protein>
    <submittedName>
        <fullName evidence="3">3-N-Acetylglucosaminyltransferase family protein</fullName>
    </submittedName>
</protein>
<reference evidence="4" key="1">
    <citation type="journal article" date="2019" name="Curr. Biol.">
        <title>Genome Sequence of Striga asiatica Provides Insight into the Evolution of Plant Parasitism.</title>
        <authorList>
            <person name="Yoshida S."/>
            <person name="Kim S."/>
            <person name="Wafula E.K."/>
            <person name="Tanskanen J."/>
            <person name="Kim Y.M."/>
            <person name="Honaas L."/>
            <person name="Yang Z."/>
            <person name="Spallek T."/>
            <person name="Conn C.E."/>
            <person name="Ichihashi Y."/>
            <person name="Cheong K."/>
            <person name="Cui S."/>
            <person name="Der J.P."/>
            <person name="Gundlach H."/>
            <person name="Jiao Y."/>
            <person name="Hori C."/>
            <person name="Ishida J.K."/>
            <person name="Kasahara H."/>
            <person name="Kiba T."/>
            <person name="Kim M.S."/>
            <person name="Koo N."/>
            <person name="Laohavisit A."/>
            <person name="Lee Y.H."/>
            <person name="Lumba S."/>
            <person name="McCourt P."/>
            <person name="Mortimer J.C."/>
            <person name="Mutuku J.M."/>
            <person name="Nomura T."/>
            <person name="Sasaki-Sekimoto Y."/>
            <person name="Seto Y."/>
            <person name="Wang Y."/>
            <person name="Wakatake T."/>
            <person name="Sakakibara H."/>
            <person name="Demura T."/>
            <person name="Yamaguchi S."/>
            <person name="Yoneyama K."/>
            <person name="Manabe R.I."/>
            <person name="Nelson D.C."/>
            <person name="Schulman A.H."/>
            <person name="Timko M.P."/>
            <person name="dePamphilis C.W."/>
            <person name="Choi D."/>
            <person name="Shirasu K."/>
        </authorList>
    </citation>
    <scope>NUCLEOTIDE SEQUENCE [LARGE SCALE GENOMIC DNA]</scope>
    <source>
        <strain evidence="4">cv. UVA1</strain>
    </source>
</reference>
<dbReference type="GO" id="GO:0001709">
    <property type="term" value="P:cell fate determination"/>
    <property type="evidence" value="ECO:0007669"/>
    <property type="project" value="TreeGrafter"/>
</dbReference>
<proteinExistence type="predicted"/>
<dbReference type="InterPro" id="IPR040361">
    <property type="entry name" value="TPD1"/>
</dbReference>
<dbReference type="PANTHER" id="PTHR33184">
    <property type="entry name" value="PROTEIN TAPETUM DETERMINANT 1-LIKE-RELATED"/>
    <property type="match status" value="1"/>
</dbReference>
<dbReference type="PANTHER" id="PTHR33184:SF72">
    <property type="entry name" value="BETA-1,3-N-ACETYLGLUCOSAMINYLTRANSFERASE FAMILY PROTEIN"/>
    <property type="match status" value="1"/>
</dbReference>
<keyword evidence="1 2" id="KW-0732">Signal</keyword>
<accession>A0A5A7P3H9</accession>
<feature type="signal peptide" evidence="2">
    <location>
        <begin position="1"/>
        <end position="28"/>
    </location>
</feature>
<dbReference type="Pfam" id="PF24068">
    <property type="entry name" value="TPD1_C"/>
    <property type="match status" value="1"/>
</dbReference>
<keyword evidence="4" id="KW-1185">Reference proteome</keyword>
<evidence type="ECO:0000313" key="4">
    <source>
        <dbReference type="Proteomes" id="UP000325081"/>
    </source>
</evidence>
<dbReference type="EMBL" id="BKCP01001780">
    <property type="protein sequence ID" value="GER27393.1"/>
    <property type="molecule type" value="Genomic_DNA"/>
</dbReference>
<dbReference type="GO" id="GO:0016757">
    <property type="term" value="F:glycosyltransferase activity"/>
    <property type="evidence" value="ECO:0007669"/>
    <property type="project" value="UniProtKB-KW"/>
</dbReference>
<keyword evidence="3" id="KW-0328">Glycosyltransferase</keyword>
<comment type="caution">
    <text evidence="3">The sequence shown here is derived from an EMBL/GenBank/DDBJ whole genome shotgun (WGS) entry which is preliminary data.</text>
</comment>
<feature type="chain" id="PRO_5023064348" evidence="2">
    <location>
        <begin position="29"/>
        <end position="126"/>
    </location>
</feature>
<evidence type="ECO:0000256" key="2">
    <source>
        <dbReference type="SAM" id="SignalP"/>
    </source>
</evidence>
<dbReference type="Proteomes" id="UP000325081">
    <property type="component" value="Unassembled WGS sequence"/>
</dbReference>
<name>A0A5A7P3H9_STRAF</name>
<sequence length="126" mass="14034">MISMGQETSRTLCFIALFCFLNQGLCWAQTSLCSAKTFKIEEVETGKSEWKVDITNTCVCTSLELKLSCPDFNPLVKIDPSIISKYDDTHCLVNDGNPLHGGETFSFTYVGGFANFTLFDFWVACS</sequence>
<evidence type="ECO:0000313" key="3">
    <source>
        <dbReference type="EMBL" id="GER27393.1"/>
    </source>
</evidence>
<keyword evidence="3" id="KW-0808">Transferase</keyword>
<gene>
    <name evidence="3" type="ORF">STAS_03086</name>
</gene>
<evidence type="ECO:0000256" key="1">
    <source>
        <dbReference type="ARBA" id="ARBA00022729"/>
    </source>
</evidence>
<organism evidence="3 4">
    <name type="scientific">Striga asiatica</name>
    <name type="common">Asiatic witchweed</name>
    <name type="synonym">Buchnera asiatica</name>
    <dbReference type="NCBI Taxonomy" id="4170"/>
    <lineage>
        <taxon>Eukaryota</taxon>
        <taxon>Viridiplantae</taxon>
        <taxon>Streptophyta</taxon>
        <taxon>Embryophyta</taxon>
        <taxon>Tracheophyta</taxon>
        <taxon>Spermatophyta</taxon>
        <taxon>Magnoliopsida</taxon>
        <taxon>eudicotyledons</taxon>
        <taxon>Gunneridae</taxon>
        <taxon>Pentapetalae</taxon>
        <taxon>asterids</taxon>
        <taxon>lamiids</taxon>
        <taxon>Lamiales</taxon>
        <taxon>Orobanchaceae</taxon>
        <taxon>Buchnereae</taxon>
        <taxon>Striga</taxon>
    </lineage>
</organism>